<comment type="caution">
    <text evidence="8">The sequence shown here is derived from an EMBL/GenBank/DDBJ whole genome shotgun (WGS) entry which is preliminary data.</text>
</comment>
<keyword evidence="3" id="KW-0597">Phosphoprotein</keyword>
<comment type="subcellular location">
    <subcellularLocation>
        <location evidence="1">Vacuole</location>
    </subcellularLocation>
</comment>
<proteinExistence type="inferred from homology"/>
<dbReference type="AlphaFoldDB" id="A0AAD9XCE3"/>
<evidence type="ECO:0000259" key="7">
    <source>
        <dbReference type="Pfam" id="PF03088"/>
    </source>
</evidence>
<keyword evidence="4" id="KW-0926">Vacuole</keyword>
<dbReference type="SUPFAM" id="SSF63829">
    <property type="entry name" value="Calcium-dependent phosphotriesterase"/>
    <property type="match status" value="2"/>
</dbReference>
<dbReference type="Pfam" id="PF20067">
    <property type="entry name" value="SSL_N"/>
    <property type="match status" value="2"/>
</dbReference>
<keyword evidence="6" id="KW-0325">Glycoprotein</keyword>
<evidence type="ECO:0000256" key="5">
    <source>
        <dbReference type="ARBA" id="ARBA00022729"/>
    </source>
</evidence>
<organism evidence="8 9">
    <name type="scientific">Dipteronia dyeriana</name>
    <dbReference type="NCBI Taxonomy" id="168575"/>
    <lineage>
        <taxon>Eukaryota</taxon>
        <taxon>Viridiplantae</taxon>
        <taxon>Streptophyta</taxon>
        <taxon>Embryophyta</taxon>
        <taxon>Tracheophyta</taxon>
        <taxon>Spermatophyta</taxon>
        <taxon>Magnoliopsida</taxon>
        <taxon>eudicotyledons</taxon>
        <taxon>Gunneridae</taxon>
        <taxon>Pentapetalae</taxon>
        <taxon>rosids</taxon>
        <taxon>malvids</taxon>
        <taxon>Sapindales</taxon>
        <taxon>Sapindaceae</taxon>
        <taxon>Hippocastanoideae</taxon>
        <taxon>Acereae</taxon>
        <taxon>Dipteronia</taxon>
    </lineage>
</organism>
<evidence type="ECO:0000313" key="8">
    <source>
        <dbReference type="EMBL" id="KAK2656879.1"/>
    </source>
</evidence>
<keyword evidence="9" id="KW-1185">Reference proteome</keyword>
<dbReference type="FunFam" id="2.120.10.30:FF:000073">
    <property type="entry name" value="Protein STRICTOSIDINE SYNTHASE-LIKE 6"/>
    <property type="match status" value="1"/>
</dbReference>
<reference evidence="8" key="1">
    <citation type="journal article" date="2023" name="Plant J.">
        <title>Genome sequences and population genomics provide insights into the demographic history, inbreeding, and mutation load of two 'living fossil' tree species of Dipteronia.</title>
        <authorList>
            <person name="Feng Y."/>
            <person name="Comes H.P."/>
            <person name="Chen J."/>
            <person name="Zhu S."/>
            <person name="Lu R."/>
            <person name="Zhang X."/>
            <person name="Li P."/>
            <person name="Qiu J."/>
            <person name="Olsen K.M."/>
            <person name="Qiu Y."/>
        </authorList>
    </citation>
    <scope>NUCLEOTIDE SEQUENCE</scope>
    <source>
        <strain evidence="8">KIB01</strain>
    </source>
</reference>
<evidence type="ECO:0000256" key="1">
    <source>
        <dbReference type="ARBA" id="ARBA00004116"/>
    </source>
</evidence>
<gene>
    <name evidence="8" type="ORF">Ddye_009931</name>
</gene>
<dbReference type="GO" id="GO:0016787">
    <property type="term" value="F:hydrolase activity"/>
    <property type="evidence" value="ECO:0007669"/>
    <property type="project" value="TreeGrafter"/>
</dbReference>
<dbReference type="EMBL" id="JANJYI010000003">
    <property type="protein sequence ID" value="KAK2656879.1"/>
    <property type="molecule type" value="Genomic_DNA"/>
</dbReference>
<dbReference type="InterPro" id="IPR018119">
    <property type="entry name" value="Strictosidine_synth_cons-reg"/>
</dbReference>
<keyword evidence="5" id="KW-0732">Signal</keyword>
<dbReference type="PANTHER" id="PTHR10426">
    <property type="entry name" value="STRICTOSIDINE SYNTHASE-RELATED"/>
    <property type="match status" value="1"/>
</dbReference>
<sequence length="649" mass="71161">MESASPHQSKTSSSCPLAVVLTVLVAAAAVIVYQLDSFDPASLPLHELARTPVTAPARNDRMLRGSEMVGSGVLKAPEDVVYDSESGVVYTGCEDGWVRRVTVSESAADSVVEDLVNTGGRPLGIAIGNNEIIVADAYKGLLSITGNSTLLLTDEADGRKFKLTDGVDIAEDGIIYFTDASYKYNLKDFIFDVYEGKPHGRFMSFDPKTKTTQVLVSNIYFANGVAVSPDQTYVVFCETVMRRCKKYYIKGEKSGRVDKFIDDLPGLPDNIHYDGQGLYWIALNMESTKTWDLAFRYPFIRKILAIIERHVGMPIKLKNGGVMAVDLEGKPVAYYHDPELTLITSAIKIGDYLYCGSIVKPYILSLNLPSPHQSKTSSSCPLAVVLTVLVAAAAVIVYQLDSFDPASLPLHELARTPVTAPARNDRMLRGSEMVGSGVLKAPEDVVYDSESGVVYTGCEDGWVRRVTVSESAADSVVEDLVNTGGRPLGIAIGNNEIIVADAYKVNFLSIRFLCKKYYIRGEKSGRVDKFIDDLPGVPDNIHYDGQGLYWIALNTESTKTWDLAFRYPFIRKIIAIVERQVGMPKMLKNGGVMAVDLEGKSVAHYHDPELTLITSAIKIGDYLYCGSLVKPYILRLNLRKYPAQATTSG</sequence>
<evidence type="ECO:0000256" key="4">
    <source>
        <dbReference type="ARBA" id="ARBA00022554"/>
    </source>
</evidence>
<evidence type="ECO:0000313" key="9">
    <source>
        <dbReference type="Proteomes" id="UP001280121"/>
    </source>
</evidence>
<accession>A0AAD9XCE3</accession>
<dbReference type="Proteomes" id="UP001280121">
    <property type="component" value="Unassembled WGS sequence"/>
</dbReference>
<dbReference type="Pfam" id="PF03088">
    <property type="entry name" value="Str_synth"/>
    <property type="match status" value="1"/>
</dbReference>
<protein>
    <recommendedName>
        <fullName evidence="7">Strictosidine synthase conserved region domain-containing protein</fullName>
    </recommendedName>
</protein>
<feature type="domain" description="Strictosidine synthase conserved region" evidence="7">
    <location>
        <begin position="165"/>
        <end position="252"/>
    </location>
</feature>
<dbReference type="InterPro" id="IPR011042">
    <property type="entry name" value="6-blade_b-propeller_TolB-like"/>
</dbReference>
<name>A0AAD9XCE3_9ROSI</name>
<dbReference type="Gene3D" id="2.120.10.30">
    <property type="entry name" value="TolB, C-terminal domain"/>
    <property type="match status" value="3"/>
</dbReference>
<evidence type="ECO:0000256" key="6">
    <source>
        <dbReference type="ARBA" id="ARBA00023180"/>
    </source>
</evidence>
<dbReference type="GO" id="GO:0012505">
    <property type="term" value="C:endomembrane system"/>
    <property type="evidence" value="ECO:0007669"/>
    <property type="project" value="TreeGrafter"/>
</dbReference>
<dbReference type="PANTHER" id="PTHR10426:SF88">
    <property type="entry name" value="ADIPOCYTE PLASMA MEMBRANE-ASSOCIATED PROTEIN HEMOMUCIN-RELATED"/>
    <property type="match status" value="1"/>
</dbReference>
<dbReference type="GO" id="GO:0005773">
    <property type="term" value="C:vacuole"/>
    <property type="evidence" value="ECO:0007669"/>
    <property type="project" value="UniProtKB-SubCell"/>
</dbReference>
<dbReference type="GO" id="GO:0009753">
    <property type="term" value="P:response to jasmonic acid"/>
    <property type="evidence" value="ECO:0007669"/>
    <property type="project" value="UniProtKB-ARBA"/>
</dbReference>
<comment type="similarity">
    <text evidence="2">Belongs to the strictosidine synthase family.</text>
</comment>
<evidence type="ECO:0000256" key="3">
    <source>
        <dbReference type="ARBA" id="ARBA00022553"/>
    </source>
</evidence>
<evidence type="ECO:0000256" key="2">
    <source>
        <dbReference type="ARBA" id="ARBA00009191"/>
    </source>
</evidence>